<reference evidence="2" key="1">
    <citation type="journal article" date="2012" name="G3 (Bethesda)">
        <title>Pichia sorbitophila, an interspecies yeast hybrid reveals early steps of genome resolution following polyploidization.</title>
        <authorList>
            <person name="Leh Louis V."/>
            <person name="Despons L."/>
            <person name="Friedrich A."/>
            <person name="Martin T."/>
            <person name="Durrens P."/>
            <person name="Casaregola S."/>
            <person name="Neuveglise C."/>
            <person name="Fairhead C."/>
            <person name="Marck C."/>
            <person name="Cruz J.A."/>
            <person name="Straub M.L."/>
            <person name="Kugler V."/>
            <person name="Sacerdot C."/>
            <person name="Uzunov Z."/>
            <person name="Thierry A."/>
            <person name="Weiss S."/>
            <person name="Bleykasten C."/>
            <person name="De Montigny J."/>
            <person name="Jacques N."/>
            <person name="Jung P."/>
            <person name="Lemaire M."/>
            <person name="Mallet S."/>
            <person name="Morel G."/>
            <person name="Richard G.F."/>
            <person name="Sarkar A."/>
            <person name="Savel G."/>
            <person name="Schacherer J."/>
            <person name="Seret M.L."/>
            <person name="Talla E."/>
            <person name="Samson G."/>
            <person name="Jubin C."/>
            <person name="Poulain J."/>
            <person name="Vacherie B."/>
            <person name="Barbe V."/>
            <person name="Pelletier E."/>
            <person name="Sherman D.J."/>
            <person name="Westhof E."/>
            <person name="Weissenbach J."/>
            <person name="Baret P.V."/>
            <person name="Wincker P."/>
            <person name="Gaillardin C."/>
            <person name="Dujon B."/>
            <person name="Souciet J.L."/>
        </authorList>
    </citation>
    <scope>NUCLEOTIDE SEQUENCE [LARGE SCALE GENOMIC DNA]</scope>
    <source>
        <strain evidence="2">CBS 270.75 / DBVPG 7215 / KCTC 17166 / NRRL Y-17582</strain>
    </source>
</reference>
<keyword evidence="2" id="KW-1185">Reference proteome</keyword>
<dbReference type="GeneID" id="11471281"/>
<dbReference type="Proteomes" id="UP000006790">
    <property type="component" value="Chromosome 7"/>
</dbReference>
<sequence>MEDYELFNVNPVRSPPLTLSESFSVHNYQFNEQFMLGAAAQKKLLPIRINTSKGKLTILNQLADRSVINKTYAPKEKVASNKKDTLDDPDIDILFSDAESEGSLPTIPTDGKVVLDTIVILHSSIELSGTAKYHHWHTKITDCKTIRHDEPKFIDDTILITTADNMLFSIVFNEKLEPRIVHWWILTSQKRAGSWEIILHPDRKHFLLYDREHGVIKFFGLQHECPYYFDLTRNMNLINTIISCCSYFISKTEVLLFITGIRSSRVFYCVLTWPMSSEEKPEVHQFAVPDGKLVQNVIPFNNNYCLCVKTNSVDVLSAHQLLISDGHGSSVCERSVLSDITHFEHDELLLEKLKSLDYEKYHRYTRSILFSTTHSSICVILADDQGAAQFYGLTRFKGLRGFTLLSVQDTDPANYKLQIISFDKVFEIILNISDLKCLVQDSDIESMSNVLARYTKDASFANADQLISFSAKMPITHEHNGIELWSCGPSSLSSISTNGYVEHYRSILKISQFQFFSRLFVLPIATLPGSLRLKMSMDDQESDGYLVVASDSNTVSKAFLLYFNTVENIECDEVEDILSFHNVPTVHYSVTEEFFVQITTEKMCLQSFKNEADTWGYNLPYKADGATSSGSQVLIWSGSNLIYFQDINLRDKSLKVGSVGNATIVHRIEKAFFNEEGSEIYLIINHKILVCAIDVKAEEINVLRDVELGSLLFDAVLVGYNEIICSTIPGAANAGVSSICKPFDITAGFNNLTGYYNIEYLGHGTCMFYNPHSIFLYDLFRRERIPVKLADWKRNNKIIAIKRLADRFAILFGDGLRVYENAYRSFTTSNIVLSSTSCTKKFLYLDKISRLLVANCNKKTLECIKLENGRRSILYTGRIFSDVDLLLDVQELILDELHRPNLQINNKDHIILACSCKRKLVDSRGGKNVIKILLIVPNPGRLVITHLVSLELESIGCNGKIKSVSDCSFWVSIEDSIAKYQLVRTPNGSKDPFTVERKYSWEVSSTKSFDADDFMVANVTVDGQISILTFQTNTTYIQDNQENTRKHTSVYITKDGSVIAYVEPLNHSNNLVTGALVLYLPRENGFRQLIADAKILLKKIVKSLHITSKNDIYLLNVDGTITAFKITKSHNIHNADLILADDDSSTYEFSGPPNIHLLTRSTTSITNNIGMWDLSFTPTD</sequence>
<accession>G8JW42</accession>
<dbReference type="KEGG" id="erc:Ecym_7210"/>
<protein>
    <recommendedName>
        <fullName evidence="3">Cleavage/polyadenylation specificity factor A subunit N-terminal domain-containing protein</fullName>
    </recommendedName>
</protein>
<dbReference type="AlphaFoldDB" id="G8JW42"/>
<dbReference type="InParanoid" id="G8JW42"/>
<dbReference type="HOGENOM" id="CLU_274160_0_0_1"/>
<evidence type="ECO:0000313" key="2">
    <source>
        <dbReference type="Proteomes" id="UP000006790"/>
    </source>
</evidence>
<gene>
    <name evidence="1" type="ordered locus">Ecym_7210</name>
</gene>
<dbReference type="OrthoDB" id="4070435at2759"/>
<proteinExistence type="predicted"/>
<dbReference type="STRING" id="931890.G8JW42"/>
<dbReference type="RefSeq" id="XP_003647874.1">
    <property type="nucleotide sequence ID" value="XM_003647826.1"/>
</dbReference>
<dbReference type="OMA" id="DCKTIRH"/>
<organism evidence="1 2">
    <name type="scientific">Eremothecium cymbalariae (strain CBS 270.75 / DBVPG 7215 / KCTC 17166 / NRRL Y-17582)</name>
    <name type="common">Yeast</name>
    <dbReference type="NCBI Taxonomy" id="931890"/>
    <lineage>
        <taxon>Eukaryota</taxon>
        <taxon>Fungi</taxon>
        <taxon>Dikarya</taxon>
        <taxon>Ascomycota</taxon>
        <taxon>Saccharomycotina</taxon>
        <taxon>Saccharomycetes</taxon>
        <taxon>Saccharomycetales</taxon>
        <taxon>Saccharomycetaceae</taxon>
        <taxon>Eremothecium</taxon>
    </lineage>
</organism>
<dbReference type="eggNOG" id="ENOG502R4DC">
    <property type="taxonomic scope" value="Eukaryota"/>
</dbReference>
<dbReference type="FunCoup" id="G8JW42">
    <property type="interactions" value="144"/>
</dbReference>
<dbReference type="EMBL" id="CP002503">
    <property type="protein sequence ID" value="AET41057.1"/>
    <property type="molecule type" value="Genomic_DNA"/>
</dbReference>
<evidence type="ECO:0008006" key="3">
    <source>
        <dbReference type="Google" id="ProtNLM"/>
    </source>
</evidence>
<evidence type="ECO:0000313" key="1">
    <source>
        <dbReference type="EMBL" id="AET41057.1"/>
    </source>
</evidence>
<name>G8JW42_ERECY</name>